<reference evidence="1 2" key="1">
    <citation type="submission" date="2007-11" db="EMBL/GenBank/DDBJ databases">
        <title>Draft genome sequence of Bacteroides stercoris(ATCC 43183).</title>
        <authorList>
            <person name="Sudarsanam P."/>
            <person name="Ley R."/>
            <person name="Guruge J."/>
            <person name="Turnbaugh P.J."/>
            <person name="Mahowald M."/>
            <person name="Liep D."/>
            <person name="Gordon J."/>
        </authorList>
    </citation>
    <scope>NUCLEOTIDE SEQUENCE [LARGE SCALE GENOMIC DNA]</scope>
    <source>
        <strain evidence="1 2">ATCC 43183</strain>
    </source>
</reference>
<dbReference type="EMBL" id="ABFZ02000019">
    <property type="protein sequence ID" value="EDS15559.1"/>
    <property type="molecule type" value="Genomic_DNA"/>
</dbReference>
<evidence type="ECO:0000313" key="1">
    <source>
        <dbReference type="EMBL" id="EDS15559.1"/>
    </source>
</evidence>
<dbReference type="AlphaFoldDB" id="B0NQ44"/>
<comment type="caution">
    <text evidence="1">The sequence shown here is derived from an EMBL/GenBank/DDBJ whole genome shotgun (WGS) entry which is preliminary data.</text>
</comment>
<organism evidence="1 2">
    <name type="scientific">Bacteroides stercoris ATCC 43183</name>
    <dbReference type="NCBI Taxonomy" id="449673"/>
    <lineage>
        <taxon>Bacteria</taxon>
        <taxon>Pseudomonadati</taxon>
        <taxon>Bacteroidota</taxon>
        <taxon>Bacteroidia</taxon>
        <taxon>Bacteroidales</taxon>
        <taxon>Bacteroidaceae</taxon>
        <taxon>Bacteroides</taxon>
    </lineage>
</organism>
<reference evidence="1 2" key="2">
    <citation type="submission" date="2007-11" db="EMBL/GenBank/DDBJ databases">
        <authorList>
            <person name="Fulton L."/>
            <person name="Clifton S."/>
            <person name="Fulton B."/>
            <person name="Xu J."/>
            <person name="Minx P."/>
            <person name="Pepin K.H."/>
            <person name="Johnson M."/>
            <person name="Thiruvilangam P."/>
            <person name="Bhonagiri V."/>
            <person name="Nash W.E."/>
            <person name="Mardis E.R."/>
            <person name="Wilson R.K."/>
        </authorList>
    </citation>
    <scope>NUCLEOTIDE SEQUENCE [LARGE SCALE GENOMIC DNA]</scope>
    <source>
        <strain evidence="1 2">ATCC 43183</strain>
    </source>
</reference>
<proteinExistence type="predicted"/>
<protein>
    <submittedName>
        <fullName evidence="1">Uncharacterized protein</fullName>
    </submittedName>
</protein>
<dbReference type="Proteomes" id="UP000004713">
    <property type="component" value="Unassembled WGS sequence"/>
</dbReference>
<dbReference type="HOGENOM" id="CLU_3058727_0_0_10"/>
<gene>
    <name evidence="1" type="ORF">BACSTE_02064</name>
</gene>
<evidence type="ECO:0000313" key="2">
    <source>
        <dbReference type="Proteomes" id="UP000004713"/>
    </source>
</evidence>
<sequence>MITYKQKQPSSYQLGCFCFHPFPTLFFSLLLRKQVIFALFYLQLFRKINLPTW</sequence>
<accession>B0NQ44</accession>
<name>B0NQ44_BACSE</name>